<keyword evidence="2" id="KW-1185">Reference proteome</keyword>
<dbReference type="HOGENOM" id="CLU_2499064_0_0_1"/>
<gene>
    <name evidence="1" type="ORF">RirG_125480</name>
</gene>
<name>A0A015JGN2_RHIIW</name>
<comment type="caution">
    <text evidence="1">The sequence shown here is derived from an EMBL/GenBank/DDBJ whole genome shotgun (WGS) entry which is preliminary data.</text>
</comment>
<dbReference type="Proteomes" id="UP000022910">
    <property type="component" value="Unassembled WGS sequence"/>
</dbReference>
<protein>
    <submittedName>
        <fullName evidence="1">Uncharacterized protein</fullName>
    </submittedName>
</protein>
<dbReference type="EMBL" id="JEMT01019225">
    <property type="protein sequence ID" value="EXX66265.1"/>
    <property type="molecule type" value="Genomic_DNA"/>
</dbReference>
<proteinExistence type="predicted"/>
<organism evidence="1 2">
    <name type="scientific">Rhizophagus irregularis (strain DAOM 197198w)</name>
    <name type="common">Glomus intraradices</name>
    <dbReference type="NCBI Taxonomy" id="1432141"/>
    <lineage>
        <taxon>Eukaryota</taxon>
        <taxon>Fungi</taxon>
        <taxon>Fungi incertae sedis</taxon>
        <taxon>Mucoromycota</taxon>
        <taxon>Glomeromycotina</taxon>
        <taxon>Glomeromycetes</taxon>
        <taxon>Glomerales</taxon>
        <taxon>Glomeraceae</taxon>
        <taxon>Rhizophagus</taxon>
    </lineage>
</organism>
<accession>A0A015JGN2</accession>
<evidence type="ECO:0000313" key="2">
    <source>
        <dbReference type="Proteomes" id="UP000022910"/>
    </source>
</evidence>
<sequence>MFLVLQKKTGLAATPLALLFLKLPFSIQNAFYRFLSSYIASLQKIFTHPDFSVPIRGYPSPFYPIRLESAISLSDLIRNPSSGISA</sequence>
<reference evidence="1 2" key="1">
    <citation type="submission" date="2014-02" db="EMBL/GenBank/DDBJ databases">
        <title>Single nucleus genome sequencing reveals high similarity among nuclei of an endomycorrhizal fungus.</title>
        <authorList>
            <person name="Lin K."/>
            <person name="Geurts R."/>
            <person name="Zhang Z."/>
            <person name="Limpens E."/>
            <person name="Saunders D.G."/>
            <person name="Mu D."/>
            <person name="Pang E."/>
            <person name="Cao H."/>
            <person name="Cha H."/>
            <person name="Lin T."/>
            <person name="Zhou Q."/>
            <person name="Shang Y."/>
            <person name="Li Y."/>
            <person name="Ivanov S."/>
            <person name="Sharma T."/>
            <person name="Velzen R.V."/>
            <person name="Ruijter N.D."/>
            <person name="Aanen D.K."/>
            <person name="Win J."/>
            <person name="Kamoun S."/>
            <person name="Bisseling T."/>
            <person name="Huang S."/>
        </authorList>
    </citation>
    <scope>NUCLEOTIDE SEQUENCE [LARGE SCALE GENOMIC DNA]</scope>
    <source>
        <strain evidence="2">DAOM197198w</strain>
    </source>
</reference>
<dbReference type="AlphaFoldDB" id="A0A015JGN2"/>
<evidence type="ECO:0000313" key="1">
    <source>
        <dbReference type="EMBL" id="EXX66265.1"/>
    </source>
</evidence>